<feature type="domain" description="Signal transduction histidine kinase internal region" evidence="3">
    <location>
        <begin position="253"/>
        <end position="333"/>
    </location>
</feature>
<dbReference type="AlphaFoldDB" id="A0A6M8HT61"/>
<dbReference type="PANTHER" id="PTHR34220:SF7">
    <property type="entry name" value="SENSOR HISTIDINE KINASE YPDA"/>
    <property type="match status" value="1"/>
</dbReference>
<dbReference type="Gene3D" id="3.30.565.10">
    <property type="entry name" value="Histidine kinase-like ATPase, C-terminal domain"/>
    <property type="match status" value="1"/>
</dbReference>
<keyword evidence="4" id="KW-0808">Transferase</keyword>
<gene>
    <name evidence="4" type="ORF">HN018_18220</name>
</gene>
<dbReference type="RefSeq" id="WP_171835326.1">
    <property type="nucleotide sequence ID" value="NZ_CP053708.1"/>
</dbReference>
<name>A0A6M8HT61_9PROT</name>
<feature type="transmembrane region" description="Helical" evidence="2">
    <location>
        <begin position="165"/>
        <end position="189"/>
    </location>
</feature>
<dbReference type="InterPro" id="IPR050640">
    <property type="entry name" value="Bact_2-comp_sensor_kinase"/>
</dbReference>
<dbReference type="EMBL" id="CP053708">
    <property type="protein sequence ID" value="QKE91709.1"/>
    <property type="molecule type" value="Genomic_DNA"/>
</dbReference>
<dbReference type="Pfam" id="PF06580">
    <property type="entry name" value="His_kinase"/>
    <property type="match status" value="1"/>
</dbReference>
<organism evidence="4 5">
    <name type="scientific">Lichenicola cladoniae</name>
    <dbReference type="NCBI Taxonomy" id="1484109"/>
    <lineage>
        <taxon>Bacteria</taxon>
        <taxon>Pseudomonadati</taxon>
        <taxon>Pseudomonadota</taxon>
        <taxon>Alphaproteobacteria</taxon>
        <taxon>Acetobacterales</taxon>
        <taxon>Acetobacteraceae</taxon>
        <taxon>Lichenicola</taxon>
    </lineage>
</organism>
<feature type="transmembrane region" description="Helical" evidence="2">
    <location>
        <begin position="136"/>
        <end position="153"/>
    </location>
</feature>
<reference evidence="4 5" key="1">
    <citation type="journal article" date="2014" name="World J. Microbiol. Biotechnol.">
        <title>Biodiversity and physiological characteristics of Antarctic and Arctic lichens-associated bacteria.</title>
        <authorList>
            <person name="Lee Y.M."/>
            <person name="Kim E.H."/>
            <person name="Lee H.K."/>
            <person name="Hong S.G."/>
        </authorList>
    </citation>
    <scope>NUCLEOTIDE SEQUENCE [LARGE SCALE GENOMIC DNA]</scope>
    <source>
        <strain evidence="4 5">PAMC 26569</strain>
    </source>
</reference>
<evidence type="ECO:0000256" key="2">
    <source>
        <dbReference type="SAM" id="Phobius"/>
    </source>
</evidence>
<dbReference type="Proteomes" id="UP000500767">
    <property type="component" value="Chromosome"/>
</dbReference>
<accession>A0A6M8HT61</accession>
<dbReference type="GO" id="GO:0016020">
    <property type="term" value="C:membrane"/>
    <property type="evidence" value="ECO:0007669"/>
    <property type="project" value="InterPro"/>
</dbReference>
<feature type="transmembrane region" description="Helical" evidence="2">
    <location>
        <begin position="100"/>
        <end position="121"/>
    </location>
</feature>
<dbReference type="SUPFAM" id="SSF55874">
    <property type="entry name" value="ATPase domain of HSP90 chaperone/DNA topoisomerase II/histidine kinase"/>
    <property type="match status" value="1"/>
</dbReference>
<evidence type="ECO:0000313" key="5">
    <source>
        <dbReference type="Proteomes" id="UP000500767"/>
    </source>
</evidence>
<sequence>MAQHDYGQCQDRQHKHASCLSGVHHHRRGSLSQRFGRRGDCSFRPKPEHGLDELPTVIDEPDPDGWLRRRSGHTIAGMTAEQNDTGPGNTLTAGWSSARFAFAAAAGAWLLDLSLIGLRLLEFGYPHYRSLMERHLVTTIGGMALTGVLYFVLRRIEPRSFGVRITAAILLAAPAAILVSLLSYNALFVFGSSPFRNDDDPAPGLLGQIAFTILENYFVFLSWTIVYTAFSSAIETQRALRRAALSESYARVAELRALRFQLDPHFLFNALNTVSALVVTGDAKGADRAIDALSRFLRATLSSDTSGDITLADEIELQALYLEIEKTRFGKRLFVEISLPEGLSGALVPALLLQPLVENSIRHGVAKTSTPVHVRVSAWRADDRLHLAVEDDATGPATDAGHGVGLRNVATRLTLRFGAAGTCEYGVRRGGGFRTEIAMPFSSTGAVGAARV</sequence>
<feature type="region of interest" description="Disordered" evidence="1">
    <location>
        <begin position="30"/>
        <end position="56"/>
    </location>
</feature>
<keyword evidence="2" id="KW-1133">Transmembrane helix</keyword>
<evidence type="ECO:0000256" key="1">
    <source>
        <dbReference type="SAM" id="MobiDB-lite"/>
    </source>
</evidence>
<dbReference type="KEGG" id="lck:HN018_18220"/>
<protein>
    <submittedName>
        <fullName evidence="4">Histidine kinase</fullName>
    </submittedName>
</protein>
<keyword evidence="4" id="KW-0418">Kinase</keyword>
<dbReference type="GO" id="GO:0000155">
    <property type="term" value="F:phosphorelay sensor kinase activity"/>
    <property type="evidence" value="ECO:0007669"/>
    <property type="project" value="InterPro"/>
</dbReference>
<feature type="transmembrane region" description="Helical" evidence="2">
    <location>
        <begin position="209"/>
        <end position="230"/>
    </location>
</feature>
<keyword evidence="2" id="KW-0812">Transmembrane</keyword>
<keyword evidence="5" id="KW-1185">Reference proteome</keyword>
<dbReference type="PANTHER" id="PTHR34220">
    <property type="entry name" value="SENSOR HISTIDINE KINASE YPDA"/>
    <property type="match status" value="1"/>
</dbReference>
<dbReference type="InterPro" id="IPR010559">
    <property type="entry name" value="Sig_transdc_His_kin_internal"/>
</dbReference>
<feature type="compositionally biased region" description="Basic and acidic residues" evidence="1">
    <location>
        <begin position="37"/>
        <end position="52"/>
    </location>
</feature>
<evidence type="ECO:0000313" key="4">
    <source>
        <dbReference type="EMBL" id="QKE91709.1"/>
    </source>
</evidence>
<keyword evidence="2" id="KW-0472">Membrane</keyword>
<evidence type="ECO:0000259" key="3">
    <source>
        <dbReference type="Pfam" id="PF06580"/>
    </source>
</evidence>
<proteinExistence type="predicted"/>
<dbReference type="InterPro" id="IPR036890">
    <property type="entry name" value="HATPase_C_sf"/>
</dbReference>